<dbReference type="Pfam" id="PF13612">
    <property type="entry name" value="DDE_Tnp_1_3"/>
    <property type="match status" value="1"/>
</dbReference>
<sequence>MDQCDGLSFVDSSSIEVCKKYRISMNKVFAGIAARGKTTKGWFYGLKLHLIINRAGGIVKASFSPGNKDDRKQLELMIKNLFGKIFGDRGYISQKLFQQILEQGVFMVTRVKKNMKISLCLCWIKYYCLKEHGSVQQTVSN</sequence>
<evidence type="ECO:0000313" key="2">
    <source>
        <dbReference type="EMBL" id="KJV91148.1"/>
    </source>
</evidence>
<accession>A0A0F3QF39</accession>
<dbReference type="AlphaFoldDB" id="A0A0F3QF39"/>
<gene>
    <name evidence="2" type="ORF">RBEMOGI_1635</name>
</gene>
<reference evidence="2 3" key="1">
    <citation type="submission" date="2015-02" db="EMBL/GenBank/DDBJ databases">
        <title>Genome Sequencing of Rickettsiales.</title>
        <authorList>
            <person name="Daugherty S.C."/>
            <person name="Su Q."/>
            <person name="Abolude K."/>
            <person name="Beier-Sexton M."/>
            <person name="Carlyon J.A."/>
            <person name="Carter R."/>
            <person name="Day N.P."/>
            <person name="Dumler S.J."/>
            <person name="Dyachenko V."/>
            <person name="Godinez A."/>
            <person name="Kurtti T.J."/>
            <person name="Lichay M."/>
            <person name="Mullins K.E."/>
            <person name="Ott S."/>
            <person name="Pappas-Brown V."/>
            <person name="Paris D.H."/>
            <person name="Patel P."/>
            <person name="Richards A.L."/>
            <person name="Sadzewicz L."/>
            <person name="Sears K."/>
            <person name="Seidman D."/>
            <person name="Sengamalay N."/>
            <person name="Stenos J."/>
            <person name="Tallon L.J."/>
            <person name="Vincent G."/>
            <person name="Fraser C.M."/>
            <person name="Munderloh U."/>
            <person name="Dunning-Hotopp J.C."/>
        </authorList>
    </citation>
    <scope>NUCLEOTIDE SEQUENCE [LARGE SCALE GENOMIC DNA]</scope>
    <source>
        <strain evidence="2 3">RML Mogi</strain>
    </source>
</reference>
<feature type="domain" description="Transposase DDE" evidence="1">
    <location>
        <begin position="3"/>
        <end position="125"/>
    </location>
</feature>
<dbReference type="PATRIC" id="fig|1359194.3.peg.1672"/>
<comment type="caution">
    <text evidence="2">The sequence shown here is derived from an EMBL/GenBank/DDBJ whole genome shotgun (WGS) entry which is preliminary data.</text>
</comment>
<evidence type="ECO:0000259" key="1">
    <source>
        <dbReference type="Pfam" id="PF13612"/>
    </source>
</evidence>
<protein>
    <submittedName>
        <fullName evidence="2">Transposase DDE domain protein</fullName>
    </submittedName>
</protein>
<dbReference type="EMBL" id="LAOJ01000002">
    <property type="protein sequence ID" value="KJV91148.1"/>
    <property type="molecule type" value="Genomic_DNA"/>
</dbReference>
<dbReference type="Proteomes" id="UP000033689">
    <property type="component" value="Unassembled WGS sequence"/>
</dbReference>
<name>A0A0F3QF39_RICBE</name>
<proteinExistence type="predicted"/>
<evidence type="ECO:0000313" key="3">
    <source>
        <dbReference type="Proteomes" id="UP000033689"/>
    </source>
</evidence>
<organism evidence="2 3">
    <name type="scientific">Rickettsia bellii str. RML Mogi</name>
    <dbReference type="NCBI Taxonomy" id="1359194"/>
    <lineage>
        <taxon>Bacteria</taxon>
        <taxon>Pseudomonadati</taxon>
        <taxon>Pseudomonadota</taxon>
        <taxon>Alphaproteobacteria</taxon>
        <taxon>Rickettsiales</taxon>
        <taxon>Rickettsiaceae</taxon>
        <taxon>Rickettsieae</taxon>
        <taxon>Rickettsia</taxon>
        <taxon>belli group</taxon>
    </lineage>
</organism>
<dbReference type="InterPro" id="IPR025668">
    <property type="entry name" value="Tnp_DDE_dom"/>
</dbReference>